<evidence type="ECO:0000313" key="2">
    <source>
        <dbReference type="Proteomes" id="UP000316406"/>
    </source>
</evidence>
<dbReference type="PANTHER" id="PTHR10000">
    <property type="entry name" value="PHOSPHOSERINE PHOSPHATASE"/>
    <property type="match status" value="1"/>
</dbReference>
<reference evidence="1 2" key="1">
    <citation type="submission" date="2019-07" db="EMBL/GenBank/DDBJ databases">
        <title>Draft genome sequence of Brevibacterium aurantiacum XU54 isolated from Xinjiang China.</title>
        <authorList>
            <person name="Xu X."/>
        </authorList>
    </citation>
    <scope>NUCLEOTIDE SEQUENCE [LARGE SCALE GENOMIC DNA]</scope>
    <source>
        <strain evidence="1 2">XU54</strain>
    </source>
</reference>
<keyword evidence="1" id="KW-0378">Hydrolase</keyword>
<dbReference type="OrthoDB" id="3180855at2"/>
<dbReference type="EMBL" id="VLTK01000001">
    <property type="protein sequence ID" value="TSI19690.1"/>
    <property type="molecule type" value="Genomic_DNA"/>
</dbReference>
<evidence type="ECO:0000313" key="1">
    <source>
        <dbReference type="EMBL" id="TSI19690.1"/>
    </source>
</evidence>
<accession>A0A556CQJ0</accession>
<keyword evidence="2" id="KW-1185">Reference proteome</keyword>
<dbReference type="Proteomes" id="UP000316406">
    <property type="component" value="Unassembled WGS sequence"/>
</dbReference>
<dbReference type="InterPro" id="IPR023214">
    <property type="entry name" value="HAD_sf"/>
</dbReference>
<dbReference type="Gene3D" id="3.40.50.1000">
    <property type="entry name" value="HAD superfamily/HAD-like"/>
    <property type="match status" value="1"/>
</dbReference>
<dbReference type="InterPro" id="IPR036412">
    <property type="entry name" value="HAD-like_sf"/>
</dbReference>
<comment type="caution">
    <text evidence="1">The sequence shown here is derived from an EMBL/GenBank/DDBJ whole genome shotgun (WGS) entry which is preliminary data.</text>
</comment>
<dbReference type="AlphaFoldDB" id="A0A556CQJ0"/>
<protein>
    <submittedName>
        <fullName evidence="1">HAD family hydrolase</fullName>
    </submittedName>
</protein>
<dbReference type="SUPFAM" id="SSF56784">
    <property type="entry name" value="HAD-like"/>
    <property type="match status" value="1"/>
</dbReference>
<gene>
    <name evidence="1" type="ORF">FO013_01720</name>
</gene>
<dbReference type="RefSeq" id="WP_143920819.1">
    <property type="nucleotide sequence ID" value="NZ_VLTK01000001.1"/>
</dbReference>
<name>A0A556CQJ0_BREAU</name>
<proteinExistence type="predicted"/>
<dbReference type="GO" id="GO:0005829">
    <property type="term" value="C:cytosol"/>
    <property type="evidence" value="ECO:0007669"/>
    <property type="project" value="TreeGrafter"/>
</dbReference>
<sequence>MPEHLIALDIDGTIVNYDGSLSDPVRQVLTQLAEAGHHLVISTGRALPGALEVVHALDLKEGFVVCSNGSVVVKLDPASPQGWEMHHVVSFDPKDALEKMYEALPNALFLVEDPDLHRWASGPFPAGELAESDTLDIVDFEQLLQKRATRIVMREVNGTAEEFAEAVDRLGLHEVSYSVGWSNWLDIAPDGVSKASGLELVESELGIDHELSIGAGDGLNDIEMIEWVHHGIVMGQSKDVLKQRASLVTKSVDDDGLAVALVDYFDLDRGVLSLSGSRATHT</sequence>
<dbReference type="Pfam" id="PF08282">
    <property type="entry name" value="Hydrolase_3"/>
    <property type="match status" value="1"/>
</dbReference>
<dbReference type="PROSITE" id="PS01228">
    <property type="entry name" value="COF_1"/>
    <property type="match status" value="1"/>
</dbReference>
<dbReference type="PANTHER" id="PTHR10000:SF8">
    <property type="entry name" value="HAD SUPERFAMILY HYDROLASE-LIKE, TYPE 3"/>
    <property type="match status" value="1"/>
</dbReference>
<organism evidence="1 2">
    <name type="scientific">Brevibacterium aurantiacum</name>
    <dbReference type="NCBI Taxonomy" id="273384"/>
    <lineage>
        <taxon>Bacteria</taxon>
        <taxon>Bacillati</taxon>
        <taxon>Actinomycetota</taxon>
        <taxon>Actinomycetes</taxon>
        <taxon>Micrococcales</taxon>
        <taxon>Brevibacteriaceae</taxon>
        <taxon>Brevibacterium</taxon>
    </lineage>
</organism>
<dbReference type="GO" id="GO:0016791">
    <property type="term" value="F:phosphatase activity"/>
    <property type="evidence" value="ECO:0007669"/>
    <property type="project" value="TreeGrafter"/>
</dbReference>
<dbReference type="Gene3D" id="3.30.1240.10">
    <property type="match status" value="1"/>
</dbReference>
<dbReference type="GO" id="GO:0000287">
    <property type="term" value="F:magnesium ion binding"/>
    <property type="evidence" value="ECO:0007669"/>
    <property type="project" value="TreeGrafter"/>
</dbReference>